<evidence type="ECO:0000313" key="1">
    <source>
        <dbReference type="EMBL" id="GLD60272.1"/>
    </source>
</evidence>
<protein>
    <submittedName>
        <fullName evidence="1">RRP12-like protein</fullName>
    </submittedName>
</protein>
<dbReference type="Proteomes" id="UP001279410">
    <property type="component" value="Unassembled WGS sequence"/>
</dbReference>
<evidence type="ECO:0000313" key="2">
    <source>
        <dbReference type="Proteomes" id="UP001279410"/>
    </source>
</evidence>
<dbReference type="AlphaFoldDB" id="A0AAD3R945"/>
<proteinExistence type="predicted"/>
<comment type="caution">
    <text evidence="1">The sequence shown here is derived from an EMBL/GenBank/DDBJ whole genome shotgun (WGS) entry which is preliminary data.</text>
</comment>
<keyword evidence="2" id="KW-1185">Reference proteome</keyword>
<accession>A0AAD3R945</accession>
<organism evidence="1 2">
    <name type="scientific">Lates japonicus</name>
    <name type="common">Japanese lates</name>
    <dbReference type="NCBI Taxonomy" id="270547"/>
    <lineage>
        <taxon>Eukaryota</taxon>
        <taxon>Metazoa</taxon>
        <taxon>Chordata</taxon>
        <taxon>Craniata</taxon>
        <taxon>Vertebrata</taxon>
        <taxon>Euteleostomi</taxon>
        <taxon>Actinopterygii</taxon>
        <taxon>Neopterygii</taxon>
        <taxon>Teleostei</taxon>
        <taxon>Neoteleostei</taxon>
        <taxon>Acanthomorphata</taxon>
        <taxon>Carangaria</taxon>
        <taxon>Carangaria incertae sedis</taxon>
        <taxon>Centropomidae</taxon>
        <taxon>Lates</taxon>
    </lineage>
</organism>
<reference evidence="1" key="1">
    <citation type="submission" date="2022-08" db="EMBL/GenBank/DDBJ databases">
        <title>Genome sequencing of akame (Lates japonicus).</title>
        <authorList>
            <person name="Hashiguchi Y."/>
            <person name="Takahashi H."/>
        </authorList>
    </citation>
    <scope>NUCLEOTIDE SEQUENCE</scope>
    <source>
        <strain evidence="1">Kochi</strain>
    </source>
</reference>
<dbReference type="EMBL" id="BRZM01004886">
    <property type="protein sequence ID" value="GLD60272.1"/>
    <property type="molecule type" value="Genomic_DNA"/>
</dbReference>
<name>A0AAD3R945_LATJO</name>
<gene>
    <name evidence="1" type="ORF">AKAME5_002898400</name>
</gene>
<sequence length="67" mass="7331">MLQLLHNISLLTPSTREIVKAALGFTGSSFIMDPKTPASHATVMMEGHRNIKDDGGGTQNKTEEHLR</sequence>